<feature type="compositionally biased region" description="Low complexity" evidence="4">
    <location>
        <begin position="10"/>
        <end position="24"/>
    </location>
</feature>
<dbReference type="GO" id="GO:0005886">
    <property type="term" value="C:plasma membrane"/>
    <property type="evidence" value="ECO:0007669"/>
    <property type="project" value="TreeGrafter"/>
</dbReference>
<dbReference type="PANTHER" id="PTHR45138">
    <property type="entry name" value="REGULATORY COMPONENTS OF SENSORY TRANSDUCTION SYSTEM"/>
    <property type="match status" value="1"/>
</dbReference>
<gene>
    <name evidence="6" type="ORF">GGQ63_001438</name>
</gene>
<reference evidence="6 7" key="1">
    <citation type="submission" date="2020-08" db="EMBL/GenBank/DDBJ databases">
        <title>Genomic Encyclopedia of Type Strains, Phase IV (KMG-IV): sequencing the most valuable type-strain genomes for metagenomic binning, comparative biology and taxonomic classification.</title>
        <authorList>
            <person name="Goeker M."/>
        </authorList>
    </citation>
    <scope>NUCLEOTIDE SEQUENCE [LARGE SCALE GENOMIC DNA]</scope>
    <source>
        <strain evidence="6 7">DSM 16268</strain>
    </source>
</reference>
<dbReference type="PANTHER" id="PTHR45138:SF9">
    <property type="entry name" value="DIGUANYLATE CYCLASE DGCM-RELATED"/>
    <property type="match status" value="1"/>
</dbReference>
<name>A0A7W9FL76_9HYPH</name>
<protein>
    <recommendedName>
        <fullName evidence="1">diguanylate cyclase</fullName>
        <ecNumber evidence="1">2.7.7.65</ecNumber>
    </recommendedName>
</protein>
<dbReference type="Proteomes" id="UP000523821">
    <property type="component" value="Unassembled WGS sequence"/>
</dbReference>
<dbReference type="Pfam" id="PF00990">
    <property type="entry name" value="GGDEF"/>
    <property type="match status" value="1"/>
</dbReference>
<evidence type="ECO:0000313" key="7">
    <source>
        <dbReference type="Proteomes" id="UP000523821"/>
    </source>
</evidence>
<proteinExistence type="predicted"/>
<dbReference type="InterPro" id="IPR050469">
    <property type="entry name" value="Diguanylate_Cyclase"/>
</dbReference>
<keyword evidence="7" id="KW-1185">Reference proteome</keyword>
<dbReference type="RefSeq" id="WP_183854136.1">
    <property type="nucleotide sequence ID" value="NZ_JACHOO010000003.1"/>
</dbReference>
<evidence type="ECO:0000256" key="2">
    <source>
        <dbReference type="ARBA" id="ARBA00034247"/>
    </source>
</evidence>
<feature type="coiled-coil region" evidence="3">
    <location>
        <begin position="42"/>
        <end position="69"/>
    </location>
</feature>
<evidence type="ECO:0000256" key="4">
    <source>
        <dbReference type="SAM" id="MobiDB-lite"/>
    </source>
</evidence>
<dbReference type="EMBL" id="JACHOO010000003">
    <property type="protein sequence ID" value="MBB5752384.1"/>
    <property type="molecule type" value="Genomic_DNA"/>
</dbReference>
<dbReference type="SMART" id="SM00267">
    <property type="entry name" value="GGDEF"/>
    <property type="match status" value="1"/>
</dbReference>
<dbReference type="Gene3D" id="3.30.70.270">
    <property type="match status" value="1"/>
</dbReference>
<feature type="compositionally biased region" description="Basic and acidic residues" evidence="4">
    <location>
        <begin position="25"/>
        <end position="37"/>
    </location>
</feature>
<comment type="catalytic activity">
    <reaction evidence="2">
        <text>2 GTP = 3',3'-c-di-GMP + 2 diphosphate</text>
        <dbReference type="Rhea" id="RHEA:24898"/>
        <dbReference type="ChEBI" id="CHEBI:33019"/>
        <dbReference type="ChEBI" id="CHEBI:37565"/>
        <dbReference type="ChEBI" id="CHEBI:58805"/>
        <dbReference type="EC" id="2.7.7.65"/>
    </reaction>
</comment>
<organism evidence="6 7">
    <name type="scientific">Prosthecomicrobium pneumaticum</name>
    <dbReference type="NCBI Taxonomy" id="81895"/>
    <lineage>
        <taxon>Bacteria</taxon>
        <taxon>Pseudomonadati</taxon>
        <taxon>Pseudomonadota</taxon>
        <taxon>Alphaproteobacteria</taxon>
        <taxon>Hyphomicrobiales</taxon>
        <taxon>Kaistiaceae</taxon>
        <taxon>Prosthecomicrobium</taxon>
    </lineage>
</organism>
<feature type="domain" description="GGDEF" evidence="5">
    <location>
        <begin position="59"/>
        <end position="220"/>
    </location>
</feature>
<dbReference type="NCBIfam" id="TIGR00254">
    <property type="entry name" value="GGDEF"/>
    <property type="match status" value="1"/>
</dbReference>
<dbReference type="EC" id="2.7.7.65" evidence="1"/>
<comment type="caution">
    <text evidence="6">The sequence shown here is derived from an EMBL/GenBank/DDBJ whole genome shotgun (WGS) entry which is preliminary data.</text>
</comment>
<dbReference type="SUPFAM" id="SSF55073">
    <property type="entry name" value="Nucleotide cyclase"/>
    <property type="match status" value="1"/>
</dbReference>
<accession>A0A7W9FL76</accession>
<evidence type="ECO:0000256" key="3">
    <source>
        <dbReference type="SAM" id="Coils"/>
    </source>
</evidence>
<dbReference type="InterPro" id="IPR029787">
    <property type="entry name" value="Nucleotide_cyclase"/>
</dbReference>
<evidence type="ECO:0000259" key="5">
    <source>
        <dbReference type="SMART" id="SM00267"/>
    </source>
</evidence>
<dbReference type="GO" id="GO:1902201">
    <property type="term" value="P:negative regulation of bacterial-type flagellum-dependent cell motility"/>
    <property type="evidence" value="ECO:0007669"/>
    <property type="project" value="TreeGrafter"/>
</dbReference>
<evidence type="ECO:0000313" key="6">
    <source>
        <dbReference type="EMBL" id="MBB5752384.1"/>
    </source>
</evidence>
<dbReference type="InterPro" id="IPR043128">
    <property type="entry name" value="Rev_trsase/Diguanyl_cyclase"/>
</dbReference>
<sequence length="220" mass="22603">MIPRADHSRPSALPESAAPSARRGPASEEGARPHPPEQRALVTRLTEEVAALRAALDAKARQLAALEIEATTDPLTGLLNRRGLDRAIDRALALHARYGMAGMLAFIEIEGLEAIRRSGGRVAEAAALGAAAAEIRAAIRASDHAARLEGGGFAVLLGNCDPAGAARRLQGLAAALSPLTIDLPDGTRAVLSARAGHAAIAPGDDAAAPIDRAEAAARRI</sequence>
<dbReference type="AlphaFoldDB" id="A0A7W9FL76"/>
<dbReference type="GO" id="GO:0052621">
    <property type="term" value="F:diguanylate cyclase activity"/>
    <property type="evidence" value="ECO:0007669"/>
    <property type="project" value="UniProtKB-EC"/>
</dbReference>
<feature type="region of interest" description="Disordered" evidence="4">
    <location>
        <begin position="1"/>
        <end position="38"/>
    </location>
</feature>
<keyword evidence="3" id="KW-0175">Coiled coil</keyword>
<dbReference type="GO" id="GO:0043709">
    <property type="term" value="P:cell adhesion involved in single-species biofilm formation"/>
    <property type="evidence" value="ECO:0007669"/>
    <property type="project" value="TreeGrafter"/>
</dbReference>
<evidence type="ECO:0000256" key="1">
    <source>
        <dbReference type="ARBA" id="ARBA00012528"/>
    </source>
</evidence>
<dbReference type="InterPro" id="IPR000160">
    <property type="entry name" value="GGDEF_dom"/>
</dbReference>